<feature type="non-terminal residue" evidence="1">
    <location>
        <position position="1"/>
    </location>
</feature>
<comment type="caution">
    <text evidence="1">The sequence shown here is derived from an EMBL/GenBank/DDBJ whole genome shotgun (WGS) entry which is preliminary data.</text>
</comment>
<sequence>PGLTKTSIWNKLFAELQIHHSHLNQIHPFHAACPPQGKDQRRLSVPALPSSLLTVATDPSEVYGSMLKRISAHHELFPFLALPTDHVVDAMVHAISSQYPKGTYRVGWDARLLTMTTWFLSEDVIEWLCRVIGIVSEN</sequence>
<proteinExistence type="predicted"/>
<dbReference type="EMBL" id="JAMZIH010008900">
    <property type="protein sequence ID" value="KAJ1671138.1"/>
    <property type="molecule type" value="Genomic_DNA"/>
</dbReference>
<dbReference type="Proteomes" id="UP001145114">
    <property type="component" value="Unassembled WGS sequence"/>
</dbReference>
<reference evidence="1" key="1">
    <citation type="submission" date="2022-06" db="EMBL/GenBank/DDBJ databases">
        <title>Phylogenomic reconstructions and comparative analyses of Kickxellomycotina fungi.</title>
        <authorList>
            <person name="Reynolds N.K."/>
            <person name="Stajich J.E."/>
            <person name="Barry K."/>
            <person name="Grigoriev I.V."/>
            <person name="Crous P."/>
            <person name="Smith M.E."/>
        </authorList>
    </citation>
    <scope>NUCLEOTIDE SEQUENCE</scope>
    <source>
        <strain evidence="1">RSA 2271</strain>
    </source>
</reference>
<gene>
    <name evidence="1" type="ORF">EV182_007803</name>
</gene>
<evidence type="ECO:0000313" key="2">
    <source>
        <dbReference type="Proteomes" id="UP001145114"/>
    </source>
</evidence>
<evidence type="ECO:0000313" key="1">
    <source>
        <dbReference type="EMBL" id="KAJ1671138.1"/>
    </source>
</evidence>
<organism evidence="1 2">
    <name type="scientific">Spiromyces aspiralis</name>
    <dbReference type="NCBI Taxonomy" id="68401"/>
    <lineage>
        <taxon>Eukaryota</taxon>
        <taxon>Fungi</taxon>
        <taxon>Fungi incertae sedis</taxon>
        <taxon>Zoopagomycota</taxon>
        <taxon>Kickxellomycotina</taxon>
        <taxon>Kickxellomycetes</taxon>
        <taxon>Kickxellales</taxon>
        <taxon>Kickxellaceae</taxon>
        <taxon>Spiromyces</taxon>
    </lineage>
</organism>
<keyword evidence="2" id="KW-1185">Reference proteome</keyword>
<protein>
    <submittedName>
        <fullName evidence="1">Uncharacterized protein</fullName>
    </submittedName>
</protein>
<accession>A0ACC1HA16</accession>
<name>A0ACC1HA16_9FUNG</name>